<dbReference type="EMBL" id="WNIB01000541">
    <property type="protein sequence ID" value="MTV91440.1"/>
    <property type="molecule type" value="Genomic_DNA"/>
</dbReference>
<dbReference type="AlphaFoldDB" id="A0A6G2DPK5"/>
<accession>A0A6G2DPK5</accession>
<comment type="caution">
    <text evidence="2">The sequence shown here is derived from an EMBL/GenBank/DDBJ whole genome shotgun (WGS) entry which is preliminary data.</text>
</comment>
<dbReference type="Proteomes" id="UP000476212">
    <property type="component" value="Unassembled WGS sequence"/>
</dbReference>
<reference evidence="2 3" key="1">
    <citation type="submission" date="2019-11" db="EMBL/GenBank/DDBJ databases">
        <title>Growth characteristics of pneumococcus vary with the chemical composition of the capsule and with environmental conditions.</title>
        <authorList>
            <person name="Tothpal A."/>
            <person name="Desobry K."/>
            <person name="Joshi S."/>
            <person name="Wyllie A.L."/>
            <person name="Weinberger D.M."/>
        </authorList>
    </citation>
    <scope>NUCLEOTIDE SEQUENCE [LARGE SCALE GENOMIC DNA]</scope>
    <source>
        <strain evidence="3">pnumococcus15C</strain>
    </source>
</reference>
<proteinExistence type="predicted"/>
<evidence type="ECO:0000313" key="3">
    <source>
        <dbReference type="Proteomes" id="UP000476212"/>
    </source>
</evidence>
<name>A0A6G2DPK5_STREE</name>
<protein>
    <recommendedName>
        <fullName evidence="1">RamC N-terminal domain-containing protein</fullName>
    </recommendedName>
</protein>
<feature type="domain" description="RamC N-terminal" evidence="1">
    <location>
        <begin position="2"/>
        <end position="53"/>
    </location>
</feature>
<sequence>MHSPVHYRYGAFLKKQAYDEKNKKVIYLLLDEKRKNYVEDKRQNFPSLPSWKMDLFSEEEKRIYFQTTCEVSSKDSAI</sequence>
<dbReference type="InterPro" id="IPR057929">
    <property type="entry name" value="RamC_N"/>
</dbReference>
<dbReference type="RefSeq" id="WP_155474041.1">
    <property type="nucleotide sequence ID" value="NZ_WNIB01000541.1"/>
</dbReference>
<gene>
    <name evidence="2" type="ORF">GM544_13600</name>
</gene>
<feature type="non-terminal residue" evidence="2">
    <location>
        <position position="78"/>
    </location>
</feature>
<dbReference type="Pfam" id="PF25816">
    <property type="entry name" value="RamC_N"/>
    <property type="match status" value="1"/>
</dbReference>
<evidence type="ECO:0000313" key="2">
    <source>
        <dbReference type="EMBL" id="MTV91440.1"/>
    </source>
</evidence>
<evidence type="ECO:0000259" key="1">
    <source>
        <dbReference type="Pfam" id="PF25816"/>
    </source>
</evidence>
<organism evidence="2 3">
    <name type="scientific">Streptococcus pneumoniae</name>
    <dbReference type="NCBI Taxonomy" id="1313"/>
    <lineage>
        <taxon>Bacteria</taxon>
        <taxon>Bacillati</taxon>
        <taxon>Bacillota</taxon>
        <taxon>Bacilli</taxon>
        <taxon>Lactobacillales</taxon>
        <taxon>Streptococcaceae</taxon>
        <taxon>Streptococcus</taxon>
    </lineage>
</organism>